<reference evidence="5" key="2">
    <citation type="submission" date="2023-05" db="EMBL/GenBank/DDBJ databases">
        <authorList>
            <consortium name="Lawrence Berkeley National Laboratory"/>
            <person name="Steindorff A."/>
            <person name="Hensen N."/>
            <person name="Bonometti L."/>
            <person name="Westerberg I."/>
            <person name="Brannstrom I.O."/>
            <person name="Guillou S."/>
            <person name="Cros-Aarteil S."/>
            <person name="Calhoun S."/>
            <person name="Haridas S."/>
            <person name="Kuo A."/>
            <person name="Mondo S."/>
            <person name="Pangilinan J."/>
            <person name="Riley R."/>
            <person name="Labutti K."/>
            <person name="Andreopoulos B."/>
            <person name="Lipzen A."/>
            <person name="Chen C."/>
            <person name="Yanf M."/>
            <person name="Daum C."/>
            <person name="Ng V."/>
            <person name="Clum A."/>
            <person name="Ohm R."/>
            <person name="Martin F."/>
            <person name="Silar P."/>
            <person name="Natvig D."/>
            <person name="Lalanne C."/>
            <person name="Gautier V."/>
            <person name="Ament-Velasquez S.L."/>
            <person name="Kruys A."/>
            <person name="Hutchinson M.I."/>
            <person name="Powell A.J."/>
            <person name="Barry K."/>
            <person name="Miller A.N."/>
            <person name="Grigoriev I.V."/>
            <person name="Debuchy R."/>
            <person name="Gladieux P."/>
            <person name="Thoren M.H."/>
            <person name="Johannesson H."/>
        </authorList>
    </citation>
    <scope>NUCLEOTIDE SEQUENCE</scope>
    <source>
        <strain evidence="5">CBS 532.94</strain>
    </source>
</reference>
<dbReference type="PANTHER" id="PTHR31544">
    <property type="entry name" value="AIG2-LIKE PROTEIN D"/>
    <property type="match status" value="1"/>
</dbReference>
<dbReference type="EMBL" id="MU860209">
    <property type="protein sequence ID" value="KAK4236183.1"/>
    <property type="molecule type" value="Genomic_DNA"/>
</dbReference>
<dbReference type="InterPro" id="IPR036568">
    <property type="entry name" value="GGCT-like_sf"/>
</dbReference>
<dbReference type="InterPro" id="IPR013024">
    <property type="entry name" value="GGCT-like"/>
</dbReference>
<dbReference type="InterPro" id="IPR045038">
    <property type="entry name" value="AIG2-like"/>
</dbReference>
<protein>
    <recommendedName>
        <fullName evidence="3">Putative gamma-glutamylcyclotransferase</fullName>
    </recommendedName>
</protein>
<evidence type="ECO:0000313" key="6">
    <source>
        <dbReference type="Proteomes" id="UP001303760"/>
    </source>
</evidence>
<reference evidence="5" key="1">
    <citation type="journal article" date="2023" name="Mol. Phylogenet. Evol.">
        <title>Genome-scale phylogeny and comparative genomics of the fungal order Sordariales.</title>
        <authorList>
            <person name="Hensen N."/>
            <person name="Bonometti L."/>
            <person name="Westerberg I."/>
            <person name="Brannstrom I.O."/>
            <person name="Guillou S."/>
            <person name="Cros-Aarteil S."/>
            <person name="Calhoun S."/>
            <person name="Haridas S."/>
            <person name="Kuo A."/>
            <person name="Mondo S."/>
            <person name="Pangilinan J."/>
            <person name="Riley R."/>
            <person name="LaButti K."/>
            <person name="Andreopoulos B."/>
            <person name="Lipzen A."/>
            <person name="Chen C."/>
            <person name="Yan M."/>
            <person name="Daum C."/>
            <person name="Ng V."/>
            <person name="Clum A."/>
            <person name="Steindorff A."/>
            <person name="Ohm R.A."/>
            <person name="Martin F."/>
            <person name="Silar P."/>
            <person name="Natvig D.O."/>
            <person name="Lalanne C."/>
            <person name="Gautier V."/>
            <person name="Ament-Velasquez S.L."/>
            <person name="Kruys A."/>
            <person name="Hutchinson M.I."/>
            <person name="Powell A.J."/>
            <person name="Barry K."/>
            <person name="Miller A.N."/>
            <person name="Grigoriev I.V."/>
            <person name="Debuchy R."/>
            <person name="Gladieux P."/>
            <person name="Hiltunen Thoren M."/>
            <person name="Johannesson H."/>
        </authorList>
    </citation>
    <scope>NUCLEOTIDE SEQUENCE</scope>
    <source>
        <strain evidence="5">CBS 532.94</strain>
    </source>
</reference>
<dbReference type="InterPro" id="IPR009288">
    <property type="entry name" value="AIG2-like_dom"/>
</dbReference>
<dbReference type="SUPFAM" id="SSF110857">
    <property type="entry name" value="Gamma-glutamyl cyclotransferase-like"/>
    <property type="match status" value="1"/>
</dbReference>
<gene>
    <name evidence="5" type="ORF">C8A03DRAFT_45795</name>
</gene>
<comment type="caution">
    <text evidence="5">The sequence shown here is derived from an EMBL/GenBank/DDBJ whole genome shotgun (WGS) entry which is preliminary data.</text>
</comment>
<keyword evidence="2" id="KW-0808">Transferase</keyword>
<proteinExistence type="inferred from homology"/>
<keyword evidence="6" id="KW-1185">Reference proteome</keyword>
<evidence type="ECO:0000256" key="3">
    <source>
        <dbReference type="ARBA" id="ARBA00030602"/>
    </source>
</evidence>
<evidence type="ECO:0000256" key="1">
    <source>
        <dbReference type="ARBA" id="ARBA00008861"/>
    </source>
</evidence>
<dbReference type="PANTHER" id="PTHR31544:SF4">
    <property type="entry name" value="GAMMA-GLUTAMYLCYCLOTRANSFERASE-RELATED"/>
    <property type="match status" value="1"/>
</dbReference>
<dbReference type="Pfam" id="PF06094">
    <property type="entry name" value="GGACT"/>
    <property type="match status" value="1"/>
</dbReference>
<evidence type="ECO:0000313" key="5">
    <source>
        <dbReference type="EMBL" id="KAK4236183.1"/>
    </source>
</evidence>
<sequence>MCLHSTCDRLQRAEHGIELRIKMVEAINSGRLALYCEPESPPNSKDTTVSAKEPLGGDQDISPCILFVYGTLMDPEMLMAVAGLAREPRLQNAWIEAFGMKMWNGIYPAALPPSQCLRLQRYETSAYEPADCQIHVRDNAPVKGLVFKCARDPTSSELVEGAFDLEHWQMTHKRSAYVMDII</sequence>
<accession>A0AAN7C880</accession>
<dbReference type="Proteomes" id="UP001303760">
    <property type="component" value="Unassembled WGS sequence"/>
</dbReference>
<dbReference type="AlphaFoldDB" id="A0AAN7C880"/>
<dbReference type="Gene3D" id="3.10.490.10">
    <property type="entry name" value="Gamma-glutamyl cyclotransferase-like"/>
    <property type="match status" value="1"/>
</dbReference>
<dbReference type="CDD" id="cd06661">
    <property type="entry name" value="GGCT_like"/>
    <property type="match status" value="1"/>
</dbReference>
<organism evidence="5 6">
    <name type="scientific">Achaetomium macrosporum</name>
    <dbReference type="NCBI Taxonomy" id="79813"/>
    <lineage>
        <taxon>Eukaryota</taxon>
        <taxon>Fungi</taxon>
        <taxon>Dikarya</taxon>
        <taxon>Ascomycota</taxon>
        <taxon>Pezizomycotina</taxon>
        <taxon>Sordariomycetes</taxon>
        <taxon>Sordariomycetidae</taxon>
        <taxon>Sordariales</taxon>
        <taxon>Chaetomiaceae</taxon>
        <taxon>Achaetomium</taxon>
    </lineage>
</organism>
<feature type="domain" description="Gamma-glutamylcyclotransferase AIG2-like" evidence="4">
    <location>
        <begin position="66"/>
        <end position="151"/>
    </location>
</feature>
<name>A0AAN7C880_9PEZI</name>
<evidence type="ECO:0000259" key="4">
    <source>
        <dbReference type="Pfam" id="PF06094"/>
    </source>
</evidence>
<evidence type="ECO:0000256" key="2">
    <source>
        <dbReference type="ARBA" id="ARBA00022679"/>
    </source>
</evidence>
<comment type="similarity">
    <text evidence="1">Belongs to the gamma-glutamylcyclotransferase family.</text>
</comment>